<proteinExistence type="predicted"/>
<gene>
    <name evidence="1" type="ORF">GCM10011583_74730</name>
</gene>
<name>A0ABQ2F1K8_9ACTN</name>
<accession>A0ABQ2F1K8</accession>
<dbReference type="Proteomes" id="UP000660265">
    <property type="component" value="Unassembled WGS sequence"/>
</dbReference>
<dbReference type="Pfam" id="PF19746">
    <property type="entry name" value="DUF6233"/>
    <property type="match status" value="1"/>
</dbReference>
<dbReference type="InterPro" id="IPR046200">
    <property type="entry name" value="DUF6233"/>
</dbReference>
<dbReference type="EMBL" id="BMMV01000055">
    <property type="protein sequence ID" value="GGK32016.1"/>
    <property type="molecule type" value="Genomic_DNA"/>
</dbReference>
<dbReference type="RefSeq" id="WP_189112028.1">
    <property type="nucleotide sequence ID" value="NZ_BMMV01000055.1"/>
</dbReference>
<organism evidence="1 2">
    <name type="scientific">Streptomyces camponoticapitis</name>
    <dbReference type="NCBI Taxonomy" id="1616125"/>
    <lineage>
        <taxon>Bacteria</taxon>
        <taxon>Bacillati</taxon>
        <taxon>Actinomycetota</taxon>
        <taxon>Actinomycetes</taxon>
        <taxon>Kitasatosporales</taxon>
        <taxon>Streptomycetaceae</taxon>
        <taxon>Streptomyces</taxon>
    </lineage>
</organism>
<comment type="caution">
    <text evidence="1">The sequence shown here is derived from an EMBL/GenBank/DDBJ whole genome shotgun (WGS) entry which is preliminary data.</text>
</comment>
<evidence type="ECO:0000313" key="2">
    <source>
        <dbReference type="Proteomes" id="UP000660265"/>
    </source>
</evidence>
<sequence length="186" mass="19723">MAERTCRQGDPQVDASADALPPVRVLLPDGRVTGQLARRWQTRAGTWVYRIALRGWSSRAASTGQDLAEDLIEIDVPSAYVRPVPGISYDAVPVLRASQAPAPQAGDESLSGDVPESWVGEELKAAAGDPEGRGLGVRFHVPGCWAIQGRLGGTLTTAQARHMVRTDLIAQACDVCGADKALARGE</sequence>
<keyword evidence="2" id="KW-1185">Reference proteome</keyword>
<reference evidence="2" key="1">
    <citation type="journal article" date="2019" name="Int. J. Syst. Evol. Microbiol.">
        <title>The Global Catalogue of Microorganisms (GCM) 10K type strain sequencing project: providing services to taxonomists for standard genome sequencing and annotation.</title>
        <authorList>
            <consortium name="The Broad Institute Genomics Platform"/>
            <consortium name="The Broad Institute Genome Sequencing Center for Infectious Disease"/>
            <person name="Wu L."/>
            <person name="Ma J."/>
        </authorList>
    </citation>
    <scope>NUCLEOTIDE SEQUENCE [LARGE SCALE GENOMIC DNA]</scope>
    <source>
        <strain evidence="2">CGMCC 4.7275</strain>
    </source>
</reference>
<protein>
    <submittedName>
        <fullName evidence="1">Uncharacterized protein</fullName>
    </submittedName>
</protein>
<evidence type="ECO:0000313" key="1">
    <source>
        <dbReference type="EMBL" id="GGK32016.1"/>
    </source>
</evidence>